<protein>
    <submittedName>
        <fullName evidence="1">Uncharacterized protein</fullName>
    </submittedName>
</protein>
<proteinExistence type="predicted"/>
<sequence>MAMSTFEAEGHIERIAIKTICAAEILKNTVQSAETLTKLKKKADYYLQQASLILTWKRSTGALKLVGAAAKTFGAVMVLAAPLHPKLAMAIRLGHKMWKFGTGLKVLNAVGGILKNIWQTGCRTALIEFTQGASQLTRNMGIFSEVIHDLQKLTGPLNTGDIQASENWINILRQFIPPHQHGYAAHVINIVFGIQRYSPVFDFLALSTDPSNESGIIHLMREIESVNFTDFVEHDNSKALVAIGSFLHISREILDLLDGLQRFTERDCRFLQECLIRFTQESLTIMKVVSVLTNLDAIRRQECSEFNIQQDNVASLYSFRDRGENVSPEEGTSSVPVFVEEDQIRNANEVIQFNLSKTVSVTPNDLTLAPNIEDMQLDTEAFNETAEAVVTEMNNFVPADPIDPVNLNLDDSAASESILTPASTDQQMKLFEKSKMLVAQSCLSLSFAVSKGAALMTSVVRRNHQVLPSSSSQFLPENESANRI</sequence>
<organism evidence="1 2">
    <name type="scientific">Lymnaea stagnalis</name>
    <name type="common">Great pond snail</name>
    <name type="synonym">Helix stagnalis</name>
    <dbReference type="NCBI Taxonomy" id="6523"/>
    <lineage>
        <taxon>Eukaryota</taxon>
        <taxon>Metazoa</taxon>
        <taxon>Spiralia</taxon>
        <taxon>Lophotrochozoa</taxon>
        <taxon>Mollusca</taxon>
        <taxon>Gastropoda</taxon>
        <taxon>Heterobranchia</taxon>
        <taxon>Euthyneura</taxon>
        <taxon>Panpulmonata</taxon>
        <taxon>Hygrophila</taxon>
        <taxon>Lymnaeoidea</taxon>
        <taxon>Lymnaeidae</taxon>
        <taxon>Lymnaea</taxon>
    </lineage>
</organism>
<reference evidence="1 2" key="1">
    <citation type="submission" date="2024-04" db="EMBL/GenBank/DDBJ databases">
        <authorList>
            <consortium name="Genoscope - CEA"/>
            <person name="William W."/>
        </authorList>
    </citation>
    <scope>NUCLEOTIDE SEQUENCE [LARGE SCALE GENOMIC DNA]</scope>
</reference>
<dbReference type="EMBL" id="CAXITT010001087">
    <property type="protein sequence ID" value="CAL1547867.1"/>
    <property type="molecule type" value="Genomic_DNA"/>
</dbReference>
<keyword evidence="2" id="KW-1185">Reference proteome</keyword>
<evidence type="ECO:0000313" key="2">
    <source>
        <dbReference type="Proteomes" id="UP001497497"/>
    </source>
</evidence>
<gene>
    <name evidence="1" type="ORF">GSLYS_00021184001</name>
</gene>
<name>A0AAV2IPY6_LYMST</name>
<evidence type="ECO:0000313" key="1">
    <source>
        <dbReference type="EMBL" id="CAL1547867.1"/>
    </source>
</evidence>
<comment type="caution">
    <text evidence="1">The sequence shown here is derived from an EMBL/GenBank/DDBJ whole genome shotgun (WGS) entry which is preliminary data.</text>
</comment>
<accession>A0AAV2IPY6</accession>
<dbReference type="Proteomes" id="UP001497497">
    <property type="component" value="Unassembled WGS sequence"/>
</dbReference>
<dbReference type="AlphaFoldDB" id="A0AAV2IPY6"/>